<evidence type="ECO:0000256" key="1">
    <source>
        <dbReference type="SAM" id="SignalP"/>
    </source>
</evidence>
<dbReference type="Proteomes" id="UP000029392">
    <property type="component" value="Unassembled WGS sequence"/>
</dbReference>
<dbReference type="AlphaFoldDB" id="A0A091BER0"/>
<dbReference type="PATRIC" id="fig|1384054.3.peg.996"/>
<evidence type="ECO:0000313" key="3">
    <source>
        <dbReference type="EMBL" id="KFN49992.1"/>
    </source>
</evidence>
<keyword evidence="4" id="KW-1185">Reference proteome</keyword>
<dbReference type="SMART" id="SM00287">
    <property type="entry name" value="SH3b"/>
    <property type="match status" value="1"/>
</dbReference>
<feature type="chain" id="PRO_5001871502" description="SH3b domain-containing protein" evidence="1">
    <location>
        <begin position="31"/>
        <end position="180"/>
    </location>
</feature>
<dbReference type="eggNOG" id="COG3103">
    <property type="taxonomic scope" value="Bacteria"/>
</dbReference>
<dbReference type="Pfam" id="PF08239">
    <property type="entry name" value="SH3_3"/>
    <property type="match status" value="1"/>
</dbReference>
<dbReference type="OrthoDB" id="5966637at2"/>
<sequence length="180" mass="18270">MRHPNPPSARRHAPLVLALAAVLAAGAALAESGTVLKPTELRSEPLGSAGVVGRLAAKESVDITERKGAWAGVKTPAGAAGWVRILNLRTGTADGKAAGGGNSLAAVFQTGSSGGAVTTGVKGLSPDILRGAYPAMSEVEMLETLAASTDDARLFAMTGGLSAQKVDYLKEGRGGRRKQR</sequence>
<evidence type="ECO:0000259" key="2">
    <source>
        <dbReference type="SMART" id="SM00287"/>
    </source>
</evidence>
<reference evidence="3 4" key="1">
    <citation type="submission" date="2013-09" db="EMBL/GenBank/DDBJ databases">
        <title>Genome sequencing of Arenimonas malthae.</title>
        <authorList>
            <person name="Chen F."/>
            <person name="Wang G."/>
        </authorList>
    </citation>
    <scope>NUCLEOTIDE SEQUENCE [LARGE SCALE GENOMIC DNA]</scope>
    <source>
        <strain evidence="3 4">CC-JY-1</strain>
    </source>
</reference>
<gene>
    <name evidence="3" type="ORF">N790_01100</name>
</gene>
<comment type="caution">
    <text evidence="3">The sequence shown here is derived from an EMBL/GenBank/DDBJ whole genome shotgun (WGS) entry which is preliminary data.</text>
</comment>
<keyword evidence="1" id="KW-0732">Signal</keyword>
<proteinExistence type="predicted"/>
<dbReference type="STRING" id="1384054.N790_01100"/>
<name>A0A091BER0_9GAMM</name>
<dbReference type="Gene3D" id="2.30.30.40">
    <property type="entry name" value="SH3 Domains"/>
    <property type="match status" value="1"/>
</dbReference>
<organism evidence="3 4">
    <name type="scientific">Arenimonas malthae CC-JY-1</name>
    <dbReference type="NCBI Taxonomy" id="1384054"/>
    <lineage>
        <taxon>Bacteria</taxon>
        <taxon>Pseudomonadati</taxon>
        <taxon>Pseudomonadota</taxon>
        <taxon>Gammaproteobacteria</taxon>
        <taxon>Lysobacterales</taxon>
        <taxon>Lysobacteraceae</taxon>
        <taxon>Arenimonas</taxon>
    </lineage>
</organism>
<feature type="domain" description="SH3b" evidence="2">
    <location>
        <begin position="30"/>
        <end position="89"/>
    </location>
</feature>
<feature type="signal peptide" evidence="1">
    <location>
        <begin position="1"/>
        <end position="30"/>
    </location>
</feature>
<evidence type="ECO:0000313" key="4">
    <source>
        <dbReference type="Proteomes" id="UP000029392"/>
    </source>
</evidence>
<accession>A0A091BER0</accession>
<dbReference type="InterPro" id="IPR003646">
    <property type="entry name" value="SH3-like_bac-type"/>
</dbReference>
<protein>
    <recommendedName>
        <fullName evidence="2">SH3b domain-containing protein</fullName>
    </recommendedName>
</protein>
<dbReference type="RefSeq" id="WP_043801753.1">
    <property type="nucleotide sequence ID" value="NZ_AVCH01000104.1"/>
</dbReference>
<dbReference type="EMBL" id="AVCH01000104">
    <property type="protein sequence ID" value="KFN49992.1"/>
    <property type="molecule type" value="Genomic_DNA"/>
</dbReference>